<dbReference type="AlphaFoldDB" id="A0A7C9H9U4"/>
<dbReference type="RefSeq" id="WP_273247947.1">
    <property type="nucleotide sequence ID" value="NZ_VENJ01000002.1"/>
</dbReference>
<evidence type="ECO:0000259" key="1">
    <source>
        <dbReference type="Pfam" id="PF19834"/>
    </source>
</evidence>
<proteinExistence type="predicted"/>
<sequence>MIALSDFIGEWRLTRRIVHDSGQEARFCGQARFKAQADGALLLREEGTLRVPGQGEFAATRRYLWRPGDAGVIDVRFDDGRPFHRFDPNAGDSGDRHWCDPDSYAVRYDFSLWPEWSARWRVDGPHKAYIMYSRYV</sequence>
<gene>
    <name evidence="2" type="ORF">FH759_02040</name>
</gene>
<reference evidence="2 3" key="1">
    <citation type="submission" date="2019-06" db="EMBL/GenBank/DDBJ databases">
        <title>Enrichment of Autotrophic Halophilic Microorganisms from Red Sea Brine Pool Using Microbial Electrosynthesis System.</title>
        <authorList>
            <person name="Alqahtani M.F."/>
            <person name="Bajracharya S."/>
            <person name="Katuri K.P."/>
            <person name="Ali M."/>
            <person name="Saikaly P.E."/>
        </authorList>
    </citation>
    <scope>NUCLEOTIDE SEQUENCE [LARGE SCALE GENOMIC DNA]</scope>
    <source>
        <strain evidence="2">MES6</strain>
    </source>
</reference>
<dbReference type="InterPro" id="IPR045632">
    <property type="entry name" value="DUF6314"/>
</dbReference>
<dbReference type="Pfam" id="PF19834">
    <property type="entry name" value="DUF6314"/>
    <property type="match status" value="1"/>
</dbReference>
<protein>
    <submittedName>
        <fullName evidence="2">Trigger factor</fullName>
    </submittedName>
</protein>
<feature type="domain" description="DUF6314" evidence="1">
    <location>
        <begin position="7"/>
        <end position="135"/>
    </location>
</feature>
<accession>A0A7C9H9U4</accession>
<dbReference type="EMBL" id="VENJ01000002">
    <property type="protein sequence ID" value="MTJ03464.1"/>
    <property type="molecule type" value="Genomic_DNA"/>
</dbReference>
<evidence type="ECO:0000313" key="2">
    <source>
        <dbReference type="EMBL" id="MTJ03464.1"/>
    </source>
</evidence>
<dbReference type="Proteomes" id="UP000483078">
    <property type="component" value="Unassembled WGS sequence"/>
</dbReference>
<name>A0A7C9H9U4_9RHOB</name>
<evidence type="ECO:0000313" key="3">
    <source>
        <dbReference type="Proteomes" id="UP000483078"/>
    </source>
</evidence>
<comment type="caution">
    <text evidence="2">The sequence shown here is derived from an EMBL/GenBank/DDBJ whole genome shotgun (WGS) entry which is preliminary data.</text>
</comment>
<organism evidence="2 3">
    <name type="scientific">Sediminimonas qiaohouensis</name>
    <dbReference type="NCBI Taxonomy" id="552061"/>
    <lineage>
        <taxon>Bacteria</taxon>
        <taxon>Pseudomonadati</taxon>
        <taxon>Pseudomonadota</taxon>
        <taxon>Alphaproteobacteria</taxon>
        <taxon>Rhodobacterales</taxon>
        <taxon>Roseobacteraceae</taxon>
        <taxon>Sediminimonas</taxon>
    </lineage>
</organism>